<evidence type="ECO:0000256" key="9">
    <source>
        <dbReference type="ARBA" id="ARBA00022833"/>
    </source>
</evidence>
<evidence type="ECO:0000313" key="16">
    <source>
        <dbReference type="Proteomes" id="UP001157974"/>
    </source>
</evidence>
<dbReference type="GO" id="GO:0004222">
    <property type="term" value="F:metalloendopeptidase activity"/>
    <property type="evidence" value="ECO:0007669"/>
    <property type="project" value="InterPro"/>
</dbReference>
<dbReference type="SUPFAM" id="SSF140990">
    <property type="entry name" value="FtsH protease domain-like"/>
    <property type="match status" value="1"/>
</dbReference>
<keyword evidence="6" id="KW-0479">Metal-binding</keyword>
<dbReference type="FunFam" id="1.20.58.760:FF:000002">
    <property type="entry name" value="ATP-dependent zinc metalloprotease FtsH"/>
    <property type="match status" value="1"/>
</dbReference>
<keyword evidence="5" id="KW-0645">Protease</keyword>
<evidence type="ECO:0000256" key="13">
    <source>
        <dbReference type="SAM" id="MobiDB-lite"/>
    </source>
</evidence>
<keyword evidence="11" id="KW-0482">Metalloprotease</keyword>
<evidence type="ECO:0000256" key="11">
    <source>
        <dbReference type="ARBA" id="ARBA00023049"/>
    </source>
</evidence>
<dbReference type="InterPro" id="IPR037219">
    <property type="entry name" value="Peptidase_M41-like"/>
</dbReference>
<evidence type="ECO:0000256" key="4">
    <source>
        <dbReference type="ARBA" id="ARBA00010550"/>
    </source>
</evidence>
<organism evidence="15 16">
    <name type="scientific">Rhodosorus marinus</name>
    <dbReference type="NCBI Taxonomy" id="101924"/>
    <lineage>
        <taxon>Eukaryota</taxon>
        <taxon>Rhodophyta</taxon>
        <taxon>Stylonematophyceae</taxon>
        <taxon>Stylonematales</taxon>
        <taxon>Stylonemataceae</taxon>
        <taxon>Rhodosorus</taxon>
    </lineage>
</organism>
<dbReference type="GO" id="GO:0005739">
    <property type="term" value="C:mitochondrion"/>
    <property type="evidence" value="ECO:0007669"/>
    <property type="project" value="UniProtKB-SubCell"/>
</dbReference>
<dbReference type="InterPro" id="IPR003593">
    <property type="entry name" value="AAA+_ATPase"/>
</dbReference>
<evidence type="ECO:0000256" key="1">
    <source>
        <dbReference type="ARBA" id="ARBA00001947"/>
    </source>
</evidence>
<dbReference type="NCBIfam" id="TIGR01241">
    <property type="entry name" value="FtsH_fam"/>
    <property type="match status" value="1"/>
</dbReference>
<evidence type="ECO:0000256" key="3">
    <source>
        <dbReference type="ARBA" id="ARBA00010044"/>
    </source>
</evidence>
<evidence type="ECO:0000256" key="8">
    <source>
        <dbReference type="ARBA" id="ARBA00022801"/>
    </source>
</evidence>
<dbReference type="Pfam" id="PF17862">
    <property type="entry name" value="AAA_lid_3"/>
    <property type="match status" value="1"/>
</dbReference>
<dbReference type="SUPFAM" id="SSF52540">
    <property type="entry name" value="P-loop containing nucleoside triphosphate hydrolases"/>
    <property type="match status" value="1"/>
</dbReference>
<protein>
    <recommendedName>
        <fullName evidence="14">AAA+ ATPase domain-containing protein</fullName>
    </recommendedName>
</protein>
<dbReference type="PROSITE" id="PS00674">
    <property type="entry name" value="AAA"/>
    <property type="match status" value="1"/>
</dbReference>
<evidence type="ECO:0000313" key="15">
    <source>
        <dbReference type="EMBL" id="KAJ8906376.1"/>
    </source>
</evidence>
<feature type="region of interest" description="Disordered" evidence="13">
    <location>
        <begin position="707"/>
        <end position="729"/>
    </location>
</feature>
<dbReference type="Gene3D" id="1.10.8.60">
    <property type="match status" value="1"/>
</dbReference>
<dbReference type="SMART" id="SM00382">
    <property type="entry name" value="AAA"/>
    <property type="match status" value="1"/>
</dbReference>
<dbReference type="PANTHER" id="PTHR23076">
    <property type="entry name" value="METALLOPROTEASE M41 FTSH"/>
    <property type="match status" value="1"/>
</dbReference>
<evidence type="ECO:0000259" key="14">
    <source>
        <dbReference type="SMART" id="SM00382"/>
    </source>
</evidence>
<dbReference type="GO" id="GO:0016020">
    <property type="term" value="C:membrane"/>
    <property type="evidence" value="ECO:0007669"/>
    <property type="project" value="InterPro"/>
</dbReference>
<dbReference type="EMBL" id="JAMWBK010000003">
    <property type="protein sequence ID" value="KAJ8906376.1"/>
    <property type="molecule type" value="Genomic_DNA"/>
</dbReference>
<comment type="cofactor">
    <cofactor evidence="1">
        <name>Zn(2+)</name>
        <dbReference type="ChEBI" id="CHEBI:29105"/>
    </cofactor>
</comment>
<dbReference type="GO" id="GO:0009507">
    <property type="term" value="C:chloroplast"/>
    <property type="evidence" value="ECO:0007669"/>
    <property type="project" value="TreeGrafter"/>
</dbReference>
<accession>A0AAV8UXP8</accession>
<dbReference type="PANTHER" id="PTHR23076:SF37">
    <property type="entry name" value="ATP-DEPENDENT ZINC METALLOPROTEASE FTSH 4, MITOCHONDRIAL"/>
    <property type="match status" value="1"/>
</dbReference>
<reference evidence="15 16" key="1">
    <citation type="journal article" date="2023" name="Nat. Commun.">
        <title>Origin of minicircular mitochondrial genomes in red algae.</title>
        <authorList>
            <person name="Lee Y."/>
            <person name="Cho C.H."/>
            <person name="Lee Y.M."/>
            <person name="Park S.I."/>
            <person name="Yang J.H."/>
            <person name="West J.A."/>
            <person name="Bhattacharya D."/>
            <person name="Yoon H.S."/>
        </authorList>
    </citation>
    <scope>NUCLEOTIDE SEQUENCE [LARGE SCALE GENOMIC DNA]</scope>
    <source>
        <strain evidence="15 16">CCMP1338</strain>
        <tissue evidence="15">Whole cell</tissue>
    </source>
</reference>
<evidence type="ECO:0000256" key="12">
    <source>
        <dbReference type="ARBA" id="ARBA00023128"/>
    </source>
</evidence>
<comment type="subcellular location">
    <subcellularLocation>
        <location evidence="2">Mitochondrion</location>
    </subcellularLocation>
</comment>
<dbReference type="GO" id="GO:0016887">
    <property type="term" value="F:ATP hydrolysis activity"/>
    <property type="evidence" value="ECO:0007669"/>
    <property type="project" value="InterPro"/>
</dbReference>
<dbReference type="Gene3D" id="3.40.50.300">
    <property type="entry name" value="P-loop containing nucleotide triphosphate hydrolases"/>
    <property type="match status" value="1"/>
</dbReference>
<keyword evidence="12" id="KW-0496">Mitochondrion</keyword>
<comment type="caution">
    <text evidence="15">The sequence shown here is derived from an EMBL/GenBank/DDBJ whole genome shotgun (WGS) entry which is preliminary data.</text>
</comment>
<dbReference type="InterPro" id="IPR041569">
    <property type="entry name" value="AAA_lid_3"/>
</dbReference>
<sequence length="729" mass="79083">MVERALVLLHARMKGAIMMRSSVRGLKLTPFRDRKLSRLEREALSDPSDSARTLVYLKELGGSNPEEVIRKVEKGDFIPSDGVAKEYMRALVRANKLDMTRVAEYMRKAGYTNGYGQRFEPLSYGHRLAEGPRHDAPYGYVKAPLEATGWERPQNFAPRATDASPAASGASANATVAGVTNTPGTPFEPIHVSLAEPSFRAQMWKSIRGLGVTFLLLAGLRTFMEDRGIGKTFGINTDVQPEPGQETPTRFEDVKGCDEAKAELEEIVQYLKSPQTFTRLGGKLPKGVLLVGPPGTGKTLLARAIAGEAGVPFFYASGSEFEEMFVGVGARRVRELFTGAKKRSPCIIFIDEIDAIGGTRNPKDQQYMKMTLNQLLVELDGFNPSNGIIVIGATNFPESLDKALVRPGRFDRHVVVPNPDVEGRRQILELHTKDIPLSPDVDLSIIARGSPGFSGAELANLANTAALRAALEGAQKVAMEHLEFAKDKILMGAERKSAVISEATRKLTAYHEGGHALMAIHTNGALPVHKATIVPRGVSLGMVSQLPEKDMTSMTRTQMLARVDVCMGGRAAEELIFGPDNITSGAESDFDQATKLAEAMVTRYGMSERLGQVVYDRSEENLSGETKATIDAEVKRLLDESYARATTLLKNHEKELHNLASALLAEETLNGEEVMLASKGLVKKVVKETVAAEVPLKAPEKATIGDKTLPAAVPSPNRNNTVGPSAPTM</sequence>
<evidence type="ECO:0000256" key="5">
    <source>
        <dbReference type="ARBA" id="ARBA00022670"/>
    </source>
</evidence>
<dbReference type="InterPro" id="IPR000642">
    <property type="entry name" value="Peptidase_M41"/>
</dbReference>
<dbReference type="InterPro" id="IPR027417">
    <property type="entry name" value="P-loop_NTPase"/>
</dbReference>
<evidence type="ECO:0000256" key="6">
    <source>
        <dbReference type="ARBA" id="ARBA00022723"/>
    </source>
</evidence>
<keyword evidence="7" id="KW-0547">Nucleotide-binding</keyword>
<gene>
    <name evidence="15" type="ORF">NDN08_002869</name>
</gene>
<dbReference type="FunFam" id="3.40.50.300:FF:000175">
    <property type="entry name" value="ATP-dependent zinc metalloprotease FTSH 4"/>
    <property type="match status" value="1"/>
</dbReference>
<dbReference type="HAMAP" id="MF_01458">
    <property type="entry name" value="FtsH"/>
    <property type="match status" value="1"/>
</dbReference>
<dbReference type="InterPro" id="IPR005936">
    <property type="entry name" value="FtsH"/>
</dbReference>
<dbReference type="AlphaFoldDB" id="A0AAV8UXP8"/>
<dbReference type="CDD" id="cd19501">
    <property type="entry name" value="RecA-like_FtsH"/>
    <property type="match status" value="1"/>
</dbReference>
<dbReference type="InterPro" id="IPR003960">
    <property type="entry name" value="ATPase_AAA_CS"/>
</dbReference>
<dbReference type="GO" id="GO:0006508">
    <property type="term" value="P:proteolysis"/>
    <property type="evidence" value="ECO:0007669"/>
    <property type="project" value="UniProtKB-KW"/>
</dbReference>
<dbReference type="GO" id="GO:0046872">
    <property type="term" value="F:metal ion binding"/>
    <property type="evidence" value="ECO:0007669"/>
    <property type="project" value="UniProtKB-KW"/>
</dbReference>
<keyword evidence="9" id="KW-0862">Zinc</keyword>
<evidence type="ECO:0000256" key="2">
    <source>
        <dbReference type="ARBA" id="ARBA00004173"/>
    </source>
</evidence>
<dbReference type="GO" id="GO:0005524">
    <property type="term" value="F:ATP binding"/>
    <property type="evidence" value="ECO:0007669"/>
    <property type="project" value="UniProtKB-KW"/>
</dbReference>
<keyword evidence="10" id="KW-0067">ATP-binding</keyword>
<dbReference type="Proteomes" id="UP001157974">
    <property type="component" value="Unassembled WGS sequence"/>
</dbReference>
<dbReference type="FunFam" id="1.10.8.60:FF:000001">
    <property type="entry name" value="ATP-dependent zinc metalloprotease FtsH"/>
    <property type="match status" value="1"/>
</dbReference>
<dbReference type="GO" id="GO:0004176">
    <property type="term" value="F:ATP-dependent peptidase activity"/>
    <property type="evidence" value="ECO:0007669"/>
    <property type="project" value="InterPro"/>
</dbReference>
<keyword evidence="16" id="KW-1185">Reference proteome</keyword>
<feature type="domain" description="AAA+ ATPase" evidence="14">
    <location>
        <begin position="284"/>
        <end position="420"/>
    </location>
</feature>
<dbReference type="GO" id="GO:0045037">
    <property type="term" value="P:protein import into chloroplast stroma"/>
    <property type="evidence" value="ECO:0007669"/>
    <property type="project" value="TreeGrafter"/>
</dbReference>
<evidence type="ECO:0000256" key="7">
    <source>
        <dbReference type="ARBA" id="ARBA00022741"/>
    </source>
</evidence>
<feature type="compositionally biased region" description="Polar residues" evidence="13">
    <location>
        <begin position="716"/>
        <end position="729"/>
    </location>
</feature>
<dbReference type="InterPro" id="IPR003959">
    <property type="entry name" value="ATPase_AAA_core"/>
</dbReference>
<name>A0AAV8UXP8_9RHOD</name>
<keyword evidence="8" id="KW-0378">Hydrolase</keyword>
<dbReference type="Pfam" id="PF01434">
    <property type="entry name" value="Peptidase_M41"/>
    <property type="match status" value="1"/>
</dbReference>
<comment type="similarity">
    <text evidence="4">In the N-terminal section; belongs to the AAA ATPase family.</text>
</comment>
<dbReference type="Gene3D" id="1.20.58.760">
    <property type="entry name" value="Peptidase M41"/>
    <property type="match status" value="1"/>
</dbReference>
<dbReference type="Pfam" id="PF00004">
    <property type="entry name" value="AAA"/>
    <property type="match status" value="1"/>
</dbReference>
<evidence type="ECO:0000256" key="10">
    <source>
        <dbReference type="ARBA" id="ARBA00022840"/>
    </source>
</evidence>
<comment type="similarity">
    <text evidence="3">In the C-terminal section; belongs to the peptidase M41 family.</text>
</comment>
<proteinExistence type="inferred from homology"/>